<feature type="domain" description="Integrator complex subunit 4/Protein SIEL C-terminal Ig-like" evidence="3">
    <location>
        <begin position="320"/>
        <end position="468"/>
    </location>
</feature>
<dbReference type="PANTHER" id="PTHR20938">
    <property type="entry name" value="INTEGRATOR COMPLEX SUBUNIT 4"/>
    <property type="match status" value="1"/>
</dbReference>
<evidence type="ECO:0000313" key="4">
    <source>
        <dbReference type="EMBL" id="RUO96197.1"/>
    </source>
</evidence>
<keyword evidence="5" id="KW-1185">Reference proteome</keyword>
<dbReference type="InterPro" id="IPR057412">
    <property type="entry name" value="INTS4_C"/>
</dbReference>
<dbReference type="GO" id="GO:0005634">
    <property type="term" value="C:nucleus"/>
    <property type="evidence" value="ECO:0007669"/>
    <property type="project" value="UniProtKB-SubCell"/>
</dbReference>
<evidence type="ECO:0000256" key="1">
    <source>
        <dbReference type="ARBA" id="ARBA00004123"/>
    </source>
</evidence>
<protein>
    <recommendedName>
        <fullName evidence="3">Integrator complex subunit 4/Protein SIEL C-terminal Ig-like domain-containing protein</fullName>
    </recommendedName>
</protein>
<evidence type="ECO:0000313" key="5">
    <source>
        <dbReference type="Proteomes" id="UP000268093"/>
    </source>
</evidence>
<comment type="caution">
    <text evidence="4">The sequence shown here is derived from an EMBL/GenBank/DDBJ whole genome shotgun (WGS) entry which is preliminary data.</text>
</comment>
<dbReference type="EMBL" id="RBNI01022728">
    <property type="protein sequence ID" value="RUO96197.1"/>
    <property type="molecule type" value="Genomic_DNA"/>
</dbReference>
<name>A0A433A0C5_9FUNG</name>
<organism evidence="4 5">
    <name type="scientific">Jimgerdemannia flammicorona</name>
    <dbReference type="NCBI Taxonomy" id="994334"/>
    <lineage>
        <taxon>Eukaryota</taxon>
        <taxon>Fungi</taxon>
        <taxon>Fungi incertae sedis</taxon>
        <taxon>Mucoromycota</taxon>
        <taxon>Mucoromycotina</taxon>
        <taxon>Endogonomycetes</taxon>
        <taxon>Endogonales</taxon>
        <taxon>Endogonaceae</taxon>
        <taxon>Jimgerdemannia</taxon>
    </lineage>
</organism>
<dbReference type="OrthoDB" id="18190at2759"/>
<gene>
    <name evidence="4" type="ORF">BC936DRAFT_142446</name>
</gene>
<sequence length="471" mass="53468">MLPKYAFRHHTYLSSRFPDCFPDLDAIRRHSGLTSDGSAELNQPIGGELVIFLSPTAPDNIDIDKFMAQTLELVGSVNGQLERGDYTVAMRTVKVATRYVSSDFALFYGYRHLDLKYAGHVKPLLSGKAEYAALYLECYQTNSPQANLHTRGARVGRSSSTTLLHYGKYFLGLSRADTPQHHVLSVVGKSSVVVWGVETGGWLGRYKGAHTEHVARVHKTRDRSSKVHGLSECRFTSMRILQESDIQILTYAYLYFILLLRRFESDDFRFERLGDLRINLFKAFNAPTANNISALFSFMMRFVPLEIDLRNPFKRTTAAISIPVSNPDKPYAFNAMFPLRIDVEAELSNVADISSIAMEIVFHLVEIISSFCQVTYPDQTVRTFWPPHSHFLPTRPYCFRLSTHVEAFQSAWTDQSHVEIQLVRTFEADLPAHDNYILRYPNVRATVGQDGPTTSLGVGESVRYFLKPEKR</sequence>
<keyword evidence="2" id="KW-0539">Nucleus</keyword>
<proteinExistence type="predicted"/>
<dbReference type="Proteomes" id="UP000268093">
    <property type="component" value="Unassembled WGS sequence"/>
</dbReference>
<accession>A0A433A0C5</accession>
<evidence type="ECO:0000256" key="2">
    <source>
        <dbReference type="ARBA" id="ARBA00023242"/>
    </source>
</evidence>
<evidence type="ECO:0000259" key="3">
    <source>
        <dbReference type="Pfam" id="PF25458"/>
    </source>
</evidence>
<reference evidence="4 5" key="1">
    <citation type="journal article" date="2018" name="New Phytol.">
        <title>Phylogenomics of Endogonaceae and evolution of mycorrhizas within Mucoromycota.</title>
        <authorList>
            <person name="Chang Y."/>
            <person name="Desiro A."/>
            <person name="Na H."/>
            <person name="Sandor L."/>
            <person name="Lipzen A."/>
            <person name="Clum A."/>
            <person name="Barry K."/>
            <person name="Grigoriev I.V."/>
            <person name="Martin F.M."/>
            <person name="Stajich J.E."/>
            <person name="Smith M.E."/>
            <person name="Bonito G."/>
            <person name="Spatafora J.W."/>
        </authorList>
    </citation>
    <scope>NUCLEOTIDE SEQUENCE [LARGE SCALE GENOMIC DNA]</scope>
    <source>
        <strain evidence="4 5">GMNB39</strain>
    </source>
</reference>
<dbReference type="PANTHER" id="PTHR20938:SF0">
    <property type="entry name" value="INTEGRATOR COMPLEX SUBUNIT 4"/>
    <property type="match status" value="1"/>
</dbReference>
<dbReference type="AlphaFoldDB" id="A0A433A0C5"/>
<dbReference type="Pfam" id="PF25458">
    <property type="entry name" value="INTS4_C"/>
    <property type="match status" value="1"/>
</dbReference>
<comment type="subcellular location">
    <subcellularLocation>
        <location evidence="1">Nucleus</location>
    </subcellularLocation>
</comment>